<reference evidence="1 2" key="1">
    <citation type="submission" date="2024-04" db="EMBL/GenBank/DDBJ databases">
        <title>Draft genome sequence of Pseudophaeobacter arcticus NBRC 116598.</title>
        <authorList>
            <person name="Miyakawa T."/>
            <person name="Kusuya Y."/>
            <person name="Miura T."/>
        </authorList>
    </citation>
    <scope>NUCLEOTIDE SEQUENCE [LARGE SCALE GENOMIC DNA]</scope>
    <source>
        <strain evidence="1 2">SU-CL00105</strain>
    </source>
</reference>
<dbReference type="Proteomes" id="UP001441944">
    <property type="component" value="Unassembled WGS sequence"/>
</dbReference>
<name>A0ABQ0ALE4_9RHOB</name>
<sequence>MKKPDGSAERTEPQRIKAYLDAEVDPPFPDLTEYQGMIWRAFLDVGPSMSGAMSEAPLSWAEVDAYARNSPELSEAWEAETLVRMSQEYLSEKAKGAGALTIEPMERGGF</sequence>
<comment type="caution">
    <text evidence="1">The sequence shown here is derived from an EMBL/GenBank/DDBJ whole genome shotgun (WGS) entry which is preliminary data.</text>
</comment>
<keyword evidence="2" id="KW-1185">Reference proteome</keyword>
<dbReference type="RefSeq" id="WP_353399807.1">
    <property type="nucleotide sequence ID" value="NZ_BAABWU010000007.1"/>
</dbReference>
<evidence type="ECO:0000313" key="1">
    <source>
        <dbReference type="EMBL" id="GAA6196695.1"/>
    </source>
</evidence>
<accession>A0ABQ0ALE4</accession>
<evidence type="ECO:0000313" key="2">
    <source>
        <dbReference type="Proteomes" id="UP001441944"/>
    </source>
</evidence>
<organism evidence="1 2">
    <name type="scientific">Pseudophaeobacter arcticus</name>
    <dbReference type="NCBI Taxonomy" id="385492"/>
    <lineage>
        <taxon>Bacteria</taxon>
        <taxon>Pseudomonadati</taxon>
        <taxon>Pseudomonadota</taxon>
        <taxon>Alphaproteobacteria</taxon>
        <taxon>Rhodobacterales</taxon>
        <taxon>Paracoccaceae</taxon>
        <taxon>Pseudophaeobacter</taxon>
    </lineage>
</organism>
<protein>
    <submittedName>
        <fullName evidence="1">Uncharacterized protein</fullName>
    </submittedName>
</protein>
<gene>
    <name evidence="1" type="ORF">NBRC116598_21390</name>
</gene>
<dbReference type="EMBL" id="BAABWU010000007">
    <property type="protein sequence ID" value="GAA6196695.1"/>
    <property type="molecule type" value="Genomic_DNA"/>
</dbReference>
<proteinExistence type="predicted"/>